<comment type="caution">
    <text evidence="1">The sequence shown here is derived from an EMBL/GenBank/DDBJ whole genome shotgun (WGS) entry which is preliminary data.</text>
</comment>
<dbReference type="SUPFAM" id="SSF53474">
    <property type="entry name" value="alpha/beta-Hydrolases"/>
    <property type="match status" value="1"/>
</dbReference>
<dbReference type="EMBL" id="AMFJ01034383">
    <property type="protein sequence ID" value="EKD29502.1"/>
    <property type="molecule type" value="Genomic_DNA"/>
</dbReference>
<dbReference type="AlphaFoldDB" id="K1XW68"/>
<dbReference type="InterPro" id="IPR029058">
    <property type="entry name" value="AB_hydrolase_fold"/>
</dbReference>
<gene>
    <name evidence="1" type="ORF">ACD_78C00383G0006</name>
</gene>
<evidence type="ECO:0000313" key="1">
    <source>
        <dbReference type="EMBL" id="EKD29502.1"/>
    </source>
</evidence>
<reference evidence="1" key="1">
    <citation type="journal article" date="2012" name="Science">
        <title>Fermentation, hydrogen, and sulfur metabolism in multiple uncultivated bacterial phyla.</title>
        <authorList>
            <person name="Wrighton K.C."/>
            <person name="Thomas B.C."/>
            <person name="Sharon I."/>
            <person name="Miller C.S."/>
            <person name="Castelle C.J."/>
            <person name="VerBerkmoes N.C."/>
            <person name="Wilkins M.J."/>
            <person name="Hettich R.L."/>
            <person name="Lipton M.S."/>
            <person name="Williams K.H."/>
            <person name="Long P.E."/>
            <person name="Banfield J.F."/>
        </authorList>
    </citation>
    <scope>NUCLEOTIDE SEQUENCE [LARGE SCALE GENOMIC DNA]</scope>
</reference>
<proteinExistence type="predicted"/>
<sequence>MLDFLLSKINDFGLVDKFFSKLYNKQREKEIGNENYKRIELRKNEDETWVCFLPWRVSFKEANKLGFIPKNGRVIVYEGPIGLTNPNPNKAKDLLERLVADLKSLKLPNFSVLALSIGTYPGFYVANSFNVKKLVAVVPGSKLGSCIYGGIATQGVRQRAILFGIKDSKQYDSLIIGTNPIENLNNLPEDIEIHLANQDFFIPTIYGEELIGKLDELNKKYRIFRYDKGHVLTLYQFGRNNTL</sequence>
<name>K1XW68_9BACT</name>
<protein>
    <submittedName>
        <fullName evidence="1">Uncharacterized protein</fullName>
    </submittedName>
</protein>
<accession>K1XW68</accession>
<organism evidence="1">
    <name type="scientific">uncultured bacterium</name>
    <name type="common">gcode 4</name>
    <dbReference type="NCBI Taxonomy" id="1234023"/>
    <lineage>
        <taxon>Bacteria</taxon>
        <taxon>environmental samples</taxon>
    </lineage>
</organism>